<dbReference type="PROSITE" id="PS00028">
    <property type="entry name" value="ZINC_FINGER_C2H2_1"/>
    <property type="match status" value="4"/>
</dbReference>
<feature type="domain" description="C2H2-type" evidence="12">
    <location>
        <begin position="468"/>
        <end position="496"/>
    </location>
</feature>
<keyword evidence="9" id="KW-0804">Transcription</keyword>
<keyword evidence="14" id="KW-1185">Reference proteome</keyword>
<dbReference type="PANTHER" id="PTHR24384">
    <property type="entry name" value="FINGER PUTATIVE TRANSCRIPTION FACTOR FAMILY-RELATED"/>
    <property type="match status" value="1"/>
</dbReference>
<name>A0A8K0CDH8_IGNLU</name>
<dbReference type="Gene3D" id="3.30.160.60">
    <property type="entry name" value="Classic Zinc Finger"/>
    <property type="match status" value="4"/>
</dbReference>
<proteinExistence type="inferred from homology"/>
<keyword evidence="3" id="KW-0479">Metal-binding</keyword>
<dbReference type="Proteomes" id="UP000801492">
    <property type="component" value="Unassembled WGS sequence"/>
</dbReference>
<comment type="subcellular location">
    <subcellularLocation>
        <location evidence="1">Nucleus</location>
    </subcellularLocation>
</comment>
<dbReference type="GO" id="GO:0000978">
    <property type="term" value="F:RNA polymerase II cis-regulatory region sequence-specific DNA binding"/>
    <property type="evidence" value="ECO:0007669"/>
    <property type="project" value="TreeGrafter"/>
</dbReference>
<evidence type="ECO:0000256" key="7">
    <source>
        <dbReference type="ARBA" id="ARBA00023015"/>
    </source>
</evidence>
<evidence type="ECO:0000256" key="4">
    <source>
        <dbReference type="ARBA" id="ARBA00022737"/>
    </source>
</evidence>
<accession>A0A8K0CDH8</accession>
<dbReference type="AlphaFoldDB" id="A0A8K0CDH8"/>
<keyword evidence="8" id="KW-0238">DNA-binding</keyword>
<reference evidence="13" key="1">
    <citation type="submission" date="2019-08" db="EMBL/GenBank/DDBJ databases">
        <title>The genome of the North American firefly Photinus pyralis.</title>
        <authorList>
            <consortium name="Photinus pyralis genome working group"/>
            <person name="Fallon T.R."/>
            <person name="Sander Lower S.E."/>
            <person name="Weng J.-K."/>
        </authorList>
    </citation>
    <scope>NUCLEOTIDE SEQUENCE</scope>
    <source>
        <strain evidence="13">TRF0915ILg1</strain>
        <tissue evidence="13">Whole body</tissue>
    </source>
</reference>
<gene>
    <name evidence="13" type="ORF">ILUMI_22615</name>
</gene>
<dbReference type="GO" id="GO:0005634">
    <property type="term" value="C:nucleus"/>
    <property type="evidence" value="ECO:0007669"/>
    <property type="project" value="UniProtKB-SubCell"/>
</dbReference>
<dbReference type="SUPFAM" id="SSF57667">
    <property type="entry name" value="beta-beta-alpha zinc fingers"/>
    <property type="match status" value="2"/>
</dbReference>
<keyword evidence="10" id="KW-0539">Nucleus</keyword>
<dbReference type="InterPro" id="IPR050752">
    <property type="entry name" value="C2H2-ZF_domain"/>
</dbReference>
<dbReference type="InterPro" id="IPR013087">
    <property type="entry name" value="Znf_C2H2_type"/>
</dbReference>
<evidence type="ECO:0000256" key="6">
    <source>
        <dbReference type="ARBA" id="ARBA00022833"/>
    </source>
</evidence>
<feature type="domain" description="C2H2-type" evidence="12">
    <location>
        <begin position="497"/>
        <end position="521"/>
    </location>
</feature>
<evidence type="ECO:0000256" key="8">
    <source>
        <dbReference type="ARBA" id="ARBA00023125"/>
    </source>
</evidence>
<dbReference type="SMART" id="SM00355">
    <property type="entry name" value="ZnF_C2H2"/>
    <property type="match status" value="8"/>
</dbReference>
<dbReference type="PANTHER" id="PTHR24384:SF189">
    <property type="entry name" value="C2H2-TYPE DOMAIN-CONTAINING PROTEIN-RELATED"/>
    <property type="match status" value="1"/>
</dbReference>
<dbReference type="PROSITE" id="PS50157">
    <property type="entry name" value="ZINC_FINGER_C2H2_2"/>
    <property type="match status" value="4"/>
</dbReference>
<evidence type="ECO:0000259" key="12">
    <source>
        <dbReference type="PROSITE" id="PS50157"/>
    </source>
</evidence>
<keyword evidence="6" id="KW-0862">Zinc</keyword>
<dbReference type="OrthoDB" id="5876240at2759"/>
<dbReference type="GO" id="GO:0000981">
    <property type="term" value="F:DNA-binding transcription factor activity, RNA polymerase II-specific"/>
    <property type="evidence" value="ECO:0007669"/>
    <property type="project" value="TreeGrafter"/>
</dbReference>
<keyword evidence="4" id="KW-0677">Repeat</keyword>
<evidence type="ECO:0000256" key="5">
    <source>
        <dbReference type="ARBA" id="ARBA00022771"/>
    </source>
</evidence>
<evidence type="ECO:0000256" key="9">
    <source>
        <dbReference type="ARBA" id="ARBA00023163"/>
    </source>
</evidence>
<evidence type="ECO:0000256" key="11">
    <source>
        <dbReference type="PROSITE-ProRule" id="PRU00042"/>
    </source>
</evidence>
<evidence type="ECO:0000256" key="3">
    <source>
        <dbReference type="ARBA" id="ARBA00022723"/>
    </source>
</evidence>
<keyword evidence="7" id="KW-0805">Transcription regulation</keyword>
<evidence type="ECO:0000313" key="14">
    <source>
        <dbReference type="Proteomes" id="UP000801492"/>
    </source>
</evidence>
<feature type="domain" description="C2H2-type" evidence="12">
    <location>
        <begin position="378"/>
        <end position="406"/>
    </location>
</feature>
<sequence length="521" mass="59341">MKTEVNSNGGDVIWPSNVELSPLTHEECFPVIGGCQVSSILSHLDTPGPDKIIQNNSDIPQTMDLIVLQNNDYKITHQTDLNNQIANDFILLKENNASDEPQIDATSTKVNNTVKQNNKKMKKVNEDDDFENMLYFVCNLCPYLCIKDSKITEHLEAEHKNKACSSKPLQLKCPACPNIFYHKIPLRSHLIHDHKVGSSDLRRIIQAVVYFSKKGLNNPAGKVGEVSKGEMPVNSLNCKNEMDLKCIEKFINTEKMISNDDSISNDNDAAVINDHLGIPSDGNNIEKIQLIKDSRCKDVDKVQDNHMLSEIVSLPLIDITHNDAEKTFSSIIKKRTDTITKYIDQKKFQKCTVTMCKVRLQDPTKMTYHIKCHTEGSFKCPECSELFAFWKPLTGHLWRLHKIDMELYSCDKCDYKTFSLGKLNNIHKLIHSDLRAFVCEICCKGFKNTKQLRNHKATHKEKSDKFTHVCEVCTKAFSDRRQLRVHTDGVHKKIKPFLCSYCGYKGASKSALKMHIRQHTG</sequence>
<organism evidence="13 14">
    <name type="scientific">Ignelater luminosus</name>
    <name type="common">Cucubano</name>
    <name type="synonym">Pyrophorus luminosus</name>
    <dbReference type="NCBI Taxonomy" id="2038154"/>
    <lineage>
        <taxon>Eukaryota</taxon>
        <taxon>Metazoa</taxon>
        <taxon>Ecdysozoa</taxon>
        <taxon>Arthropoda</taxon>
        <taxon>Hexapoda</taxon>
        <taxon>Insecta</taxon>
        <taxon>Pterygota</taxon>
        <taxon>Neoptera</taxon>
        <taxon>Endopterygota</taxon>
        <taxon>Coleoptera</taxon>
        <taxon>Polyphaga</taxon>
        <taxon>Elateriformia</taxon>
        <taxon>Elateroidea</taxon>
        <taxon>Elateridae</taxon>
        <taxon>Agrypninae</taxon>
        <taxon>Pyrophorini</taxon>
        <taxon>Ignelater</taxon>
    </lineage>
</organism>
<comment type="similarity">
    <text evidence="2">Belongs to the krueppel C2H2-type zinc-finger protein family.</text>
</comment>
<dbReference type="Pfam" id="PF00096">
    <property type="entry name" value="zf-C2H2"/>
    <property type="match status" value="2"/>
</dbReference>
<dbReference type="InterPro" id="IPR036236">
    <property type="entry name" value="Znf_C2H2_sf"/>
</dbReference>
<dbReference type="GO" id="GO:0008270">
    <property type="term" value="F:zinc ion binding"/>
    <property type="evidence" value="ECO:0007669"/>
    <property type="project" value="UniProtKB-KW"/>
</dbReference>
<evidence type="ECO:0000256" key="1">
    <source>
        <dbReference type="ARBA" id="ARBA00004123"/>
    </source>
</evidence>
<evidence type="ECO:0000256" key="10">
    <source>
        <dbReference type="ARBA" id="ARBA00023242"/>
    </source>
</evidence>
<dbReference type="FunFam" id="3.30.160.60:FF:001370">
    <property type="entry name" value="Zinc finger protein"/>
    <property type="match status" value="1"/>
</dbReference>
<evidence type="ECO:0000256" key="2">
    <source>
        <dbReference type="ARBA" id="ARBA00006991"/>
    </source>
</evidence>
<protein>
    <recommendedName>
        <fullName evidence="12">C2H2-type domain-containing protein</fullName>
    </recommendedName>
</protein>
<dbReference type="EMBL" id="VTPC01090355">
    <property type="protein sequence ID" value="KAF2883551.1"/>
    <property type="molecule type" value="Genomic_DNA"/>
</dbReference>
<feature type="domain" description="C2H2-type" evidence="12">
    <location>
        <begin position="437"/>
        <end position="464"/>
    </location>
</feature>
<evidence type="ECO:0000313" key="13">
    <source>
        <dbReference type="EMBL" id="KAF2883551.1"/>
    </source>
</evidence>
<comment type="caution">
    <text evidence="13">The sequence shown here is derived from an EMBL/GenBank/DDBJ whole genome shotgun (WGS) entry which is preliminary data.</text>
</comment>
<keyword evidence="5 11" id="KW-0863">Zinc-finger</keyword>